<accession>A0ABS0Q9M8</accession>
<evidence type="ECO:0000313" key="2">
    <source>
        <dbReference type="EMBL" id="MBH8559370.1"/>
    </source>
</evidence>
<dbReference type="Pfam" id="PF04940">
    <property type="entry name" value="BLUF"/>
    <property type="match status" value="1"/>
</dbReference>
<gene>
    <name evidence="2" type="ORF">I7X13_15010</name>
</gene>
<dbReference type="InterPro" id="IPR007024">
    <property type="entry name" value="BLUF_domain"/>
</dbReference>
<feature type="domain" description="BLUF" evidence="1">
    <location>
        <begin position="1"/>
        <end position="94"/>
    </location>
</feature>
<name>A0ABS0Q9M8_9BACT</name>
<organism evidence="2 3">
    <name type="scientific">Hymenobacter negativus</name>
    <dbReference type="NCBI Taxonomy" id="2795026"/>
    <lineage>
        <taxon>Bacteria</taxon>
        <taxon>Pseudomonadati</taxon>
        <taxon>Bacteroidota</taxon>
        <taxon>Cytophagia</taxon>
        <taxon>Cytophagales</taxon>
        <taxon>Hymenobacteraceae</taxon>
        <taxon>Hymenobacter</taxon>
    </lineage>
</organism>
<dbReference type="InterPro" id="IPR036046">
    <property type="entry name" value="Acylphosphatase-like_dom_sf"/>
</dbReference>
<dbReference type="Proteomes" id="UP000625631">
    <property type="component" value="Unassembled WGS sequence"/>
</dbReference>
<dbReference type="SUPFAM" id="SSF54975">
    <property type="entry name" value="Acylphosphatase/BLUF domain-like"/>
    <property type="match status" value="1"/>
</dbReference>
<protein>
    <submittedName>
        <fullName evidence="2">BLUF domain-containing protein</fullName>
    </submittedName>
</protein>
<evidence type="ECO:0000313" key="3">
    <source>
        <dbReference type="Proteomes" id="UP000625631"/>
    </source>
</evidence>
<sequence>MYHLLYQSQALANFSLPELLELLQKSRAYNAARGITGILLHAPNGQFLQLLEGEKGTVQHLYYDRIAADPRHEHLVVLSEGPGTAQLFPDWSMSFRSGTGLLAPPGYLAPSAAYFRVSNLVQAPPELKHLLLDFTAGYDDSPLAESMIGSRR</sequence>
<comment type="caution">
    <text evidence="2">The sequence shown here is derived from an EMBL/GenBank/DDBJ whole genome shotgun (WGS) entry which is preliminary data.</text>
</comment>
<dbReference type="Gene3D" id="3.30.70.100">
    <property type="match status" value="1"/>
</dbReference>
<reference evidence="2 3" key="1">
    <citation type="submission" date="2020-12" db="EMBL/GenBank/DDBJ databases">
        <title>Hymenobacter sp.</title>
        <authorList>
            <person name="Kim M.K."/>
        </authorList>
    </citation>
    <scope>NUCLEOTIDE SEQUENCE [LARGE SCALE GENOMIC DNA]</scope>
    <source>
        <strain evidence="2 3">BT442</strain>
    </source>
</reference>
<evidence type="ECO:0000259" key="1">
    <source>
        <dbReference type="PROSITE" id="PS50925"/>
    </source>
</evidence>
<keyword evidence="3" id="KW-1185">Reference proteome</keyword>
<dbReference type="PROSITE" id="PS50925">
    <property type="entry name" value="BLUF"/>
    <property type="match status" value="1"/>
</dbReference>
<dbReference type="RefSeq" id="WP_198076126.1">
    <property type="nucleotide sequence ID" value="NZ_JAEDAE010000007.1"/>
</dbReference>
<proteinExistence type="predicted"/>
<dbReference type="EMBL" id="JAEDAE010000007">
    <property type="protein sequence ID" value="MBH8559370.1"/>
    <property type="molecule type" value="Genomic_DNA"/>
</dbReference>
<dbReference type="SMART" id="SM01034">
    <property type="entry name" value="BLUF"/>
    <property type="match status" value="1"/>
</dbReference>